<comment type="caution">
    <text evidence="2">The sequence shown here is derived from an EMBL/GenBank/DDBJ whole genome shotgun (WGS) entry which is preliminary data.</text>
</comment>
<gene>
    <name evidence="2" type="ORF">E6C76_13125</name>
</gene>
<dbReference type="Proteomes" id="UP000308430">
    <property type="component" value="Unassembled WGS sequence"/>
</dbReference>
<keyword evidence="3" id="KW-1185">Reference proteome</keyword>
<feature type="compositionally biased region" description="Low complexity" evidence="1">
    <location>
        <begin position="47"/>
        <end position="56"/>
    </location>
</feature>
<dbReference type="EMBL" id="SSOC01000004">
    <property type="protein sequence ID" value="THF64964.1"/>
    <property type="molecule type" value="Genomic_DNA"/>
</dbReference>
<feature type="compositionally biased region" description="Basic and acidic residues" evidence="1">
    <location>
        <begin position="70"/>
        <end position="84"/>
    </location>
</feature>
<accession>A0A4S4AXZ9</accession>
<feature type="region of interest" description="Disordered" evidence="1">
    <location>
        <begin position="47"/>
        <end position="84"/>
    </location>
</feature>
<evidence type="ECO:0000313" key="2">
    <source>
        <dbReference type="EMBL" id="THF64964.1"/>
    </source>
</evidence>
<proteinExistence type="predicted"/>
<organism evidence="2 3">
    <name type="scientific">Pseudothauera nasutitermitis</name>
    <dbReference type="NCBI Taxonomy" id="2565930"/>
    <lineage>
        <taxon>Bacteria</taxon>
        <taxon>Pseudomonadati</taxon>
        <taxon>Pseudomonadota</taxon>
        <taxon>Betaproteobacteria</taxon>
        <taxon>Rhodocyclales</taxon>
        <taxon>Zoogloeaceae</taxon>
        <taxon>Pseudothauera</taxon>
    </lineage>
</organism>
<dbReference type="RefSeq" id="WP_136348657.1">
    <property type="nucleotide sequence ID" value="NZ_SSOC01000004.1"/>
</dbReference>
<evidence type="ECO:0000256" key="1">
    <source>
        <dbReference type="SAM" id="MobiDB-lite"/>
    </source>
</evidence>
<dbReference type="OrthoDB" id="8813127at2"/>
<reference evidence="2 3" key="1">
    <citation type="submission" date="2019-04" db="EMBL/GenBank/DDBJ databases">
        <title>Azoarcus nasutitermitis sp. nov. isolated from termite nest.</title>
        <authorList>
            <person name="Lin S.-Y."/>
            <person name="Hameed A."/>
            <person name="Hsu Y.-H."/>
            <person name="Young C.-C."/>
        </authorList>
    </citation>
    <scope>NUCLEOTIDE SEQUENCE [LARGE SCALE GENOMIC DNA]</scope>
    <source>
        <strain evidence="2 3">CC-YHH838</strain>
    </source>
</reference>
<sequence length="84" mass="9011">MITFKEVLCLLAVFVAYGIAGHLDYEDALRLERIRQERLYADCPATLPAGGDVPLPAAGPPLASPGREAGSLHDDGRPCLRPEP</sequence>
<dbReference type="AlphaFoldDB" id="A0A4S4AXZ9"/>
<name>A0A4S4AXZ9_9RHOO</name>
<protein>
    <submittedName>
        <fullName evidence="2">Uncharacterized protein</fullName>
    </submittedName>
</protein>
<evidence type="ECO:0000313" key="3">
    <source>
        <dbReference type="Proteomes" id="UP000308430"/>
    </source>
</evidence>